<gene>
    <name evidence="2" type="ORF">Ocin01_18396</name>
</gene>
<feature type="chain" id="PRO_5008903507" description="Protein quiver" evidence="1">
    <location>
        <begin position="21"/>
        <end position="214"/>
    </location>
</feature>
<evidence type="ECO:0008006" key="4">
    <source>
        <dbReference type="Google" id="ProtNLM"/>
    </source>
</evidence>
<protein>
    <recommendedName>
        <fullName evidence="4">Protein quiver</fullName>
    </recommendedName>
</protein>
<keyword evidence="1" id="KW-0732">Signal</keyword>
<feature type="signal peptide" evidence="1">
    <location>
        <begin position="1"/>
        <end position="20"/>
    </location>
</feature>
<keyword evidence="3" id="KW-1185">Reference proteome</keyword>
<proteinExistence type="predicted"/>
<evidence type="ECO:0000313" key="2">
    <source>
        <dbReference type="EMBL" id="ODM88286.1"/>
    </source>
</evidence>
<dbReference type="AlphaFoldDB" id="A0A1D2M5N4"/>
<dbReference type="Proteomes" id="UP000094527">
    <property type="component" value="Unassembled WGS sequence"/>
</dbReference>
<organism evidence="2 3">
    <name type="scientific">Orchesella cincta</name>
    <name type="common">Springtail</name>
    <name type="synonym">Podura cincta</name>
    <dbReference type="NCBI Taxonomy" id="48709"/>
    <lineage>
        <taxon>Eukaryota</taxon>
        <taxon>Metazoa</taxon>
        <taxon>Ecdysozoa</taxon>
        <taxon>Arthropoda</taxon>
        <taxon>Hexapoda</taxon>
        <taxon>Collembola</taxon>
        <taxon>Entomobryomorpha</taxon>
        <taxon>Entomobryoidea</taxon>
        <taxon>Orchesellidae</taxon>
        <taxon>Orchesellinae</taxon>
        <taxon>Orchesella</taxon>
    </lineage>
</organism>
<evidence type="ECO:0000313" key="3">
    <source>
        <dbReference type="Proteomes" id="UP000094527"/>
    </source>
</evidence>
<dbReference type="EMBL" id="LJIJ01003827">
    <property type="protein sequence ID" value="ODM88286.1"/>
    <property type="molecule type" value="Genomic_DNA"/>
</dbReference>
<name>A0A1D2M5N4_ORCCI</name>
<reference evidence="2 3" key="1">
    <citation type="journal article" date="2016" name="Genome Biol. Evol.">
        <title>Gene Family Evolution Reflects Adaptation to Soil Environmental Stressors in the Genome of the Collembolan Orchesella cincta.</title>
        <authorList>
            <person name="Faddeeva-Vakhrusheva A."/>
            <person name="Derks M.F."/>
            <person name="Anvar S.Y."/>
            <person name="Agamennone V."/>
            <person name="Suring W."/>
            <person name="Smit S."/>
            <person name="van Straalen N.M."/>
            <person name="Roelofs D."/>
        </authorList>
    </citation>
    <scope>NUCLEOTIDE SEQUENCE [LARGE SCALE GENOMIC DNA]</scope>
    <source>
        <tissue evidence="2">Mixed pool</tissue>
    </source>
</reference>
<sequence>MKTFLNCLILCLVFAVVTEGLRCYNCYYFDSEYQHENIPNEVSCALGQAPESTLSFDCSTLQYDLIPNNKEGIALGMPFSINPRSNRSQRSPPPPNAVFSCVTMHFNGTYTELFDNKTFIMAARGCIISYQNQTIDEQCHEGKLKDLISTVKQEELLDLLVDFNEGIDENVTDISICNCNGNNCNTESGVTKLDSRIGLIIVFAVFSRKLSSVW</sequence>
<evidence type="ECO:0000256" key="1">
    <source>
        <dbReference type="SAM" id="SignalP"/>
    </source>
</evidence>
<comment type="caution">
    <text evidence="2">The sequence shown here is derived from an EMBL/GenBank/DDBJ whole genome shotgun (WGS) entry which is preliminary data.</text>
</comment>
<accession>A0A1D2M5N4</accession>